<keyword evidence="2" id="KW-1185">Reference proteome</keyword>
<name>A0ABU1TVT6_9BACL</name>
<comment type="caution">
    <text evidence="1">The sequence shown here is derived from an EMBL/GenBank/DDBJ whole genome shotgun (WGS) entry which is preliminary data.</text>
</comment>
<dbReference type="EMBL" id="JAVDWA010000001">
    <property type="protein sequence ID" value="MDR7071321.1"/>
    <property type="molecule type" value="Genomic_DNA"/>
</dbReference>
<evidence type="ECO:0008006" key="3">
    <source>
        <dbReference type="Google" id="ProtNLM"/>
    </source>
</evidence>
<evidence type="ECO:0000313" key="1">
    <source>
        <dbReference type="EMBL" id="MDR7071321.1"/>
    </source>
</evidence>
<proteinExistence type="predicted"/>
<dbReference type="Gene3D" id="3.90.1530.10">
    <property type="entry name" value="Conserved hypothetical protein from pyrococcus furiosus pfu- 392566-001, ParB domain"/>
    <property type="match status" value="1"/>
</dbReference>
<organism evidence="1 2">
    <name type="scientific">Fictibacillus barbaricus</name>
    <dbReference type="NCBI Taxonomy" id="182136"/>
    <lineage>
        <taxon>Bacteria</taxon>
        <taxon>Bacillati</taxon>
        <taxon>Bacillota</taxon>
        <taxon>Bacilli</taxon>
        <taxon>Bacillales</taxon>
        <taxon>Fictibacillaceae</taxon>
        <taxon>Fictibacillus</taxon>
    </lineage>
</organism>
<accession>A0ABU1TVT6</accession>
<evidence type="ECO:0000313" key="2">
    <source>
        <dbReference type="Proteomes" id="UP001258181"/>
    </source>
</evidence>
<reference evidence="1 2" key="1">
    <citation type="submission" date="2023-07" db="EMBL/GenBank/DDBJ databases">
        <title>Sorghum-associated microbial communities from plants grown in Nebraska, USA.</title>
        <authorList>
            <person name="Schachtman D."/>
        </authorList>
    </citation>
    <scope>NUCLEOTIDE SEQUENCE [LARGE SCALE GENOMIC DNA]</scope>
    <source>
        <strain evidence="1 2">BE211</strain>
    </source>
</reference>
<gene>
    <name evidence="1" type="ORF">J2X07_000296</name>
</gene>
<dbReference type="Proteomes" id="UP001258181">
    <property type="component" value="Unassembled WGS sequence"/>
</dbReference>
<sequence length="164" mass="19581">MRLNVEYIPLSKIKPDLSIKVTEHVKKLRRIMWDCMHILVVRKNNNGQYTIISGEDRLEYLQKHTKNKFAPCIIDENKVKTEIKYWVSRLFHLQTINHNKYPSSMERITPQSLSIIRKFLKQEPSFNQLNHFQKIKVLLVAVQYKKTAVHAMRLLVKNLQKKEN</sequence>
<dbReference type="RefSeq" id="WP_310255836.1">
    <property type="nucleotide sequence ID" value="NZ_JAVDWA010000001.1"/>
</dbReference>
<protein>
    <recommendedName>
        <fullName evidence="3">ParB/Sulfiredoxin domain-containing protein</fullName>
    </recommendedName>
</protein>